<accession>A0AAE4QZA3</accession>
<protein>
    <submittedName>
        <fullName evidence="1">Uncharacterized protein</fullName>
    </submittedName>
</protein>
<dbReference type="AlphaFoldDB" id="A0AAE4QZA3"/>
<name>A0AAE4QZA3_9ACTN</name>
<dbReference type="Proteomes" id="UP001185922">
    <property type="component" value="Unassembled WGS sequence"/>
</dbReference>
<proteinExistence type="predicted"/>
<organism evidence="1 2">
    <name type="scientific">Gordonia amicalis</name>
    <dbReference type="NCBI Taxonomy" id="89053"/>
    <lineage>
        <taxon>Bacteria</taxon>
        <taxon>Bacillati</taxon>
        <taxon>Actinomycetota</taxon>
        <taxon>Actinomycetes</taxon>
        <taxon>Mycobacteriales</taxon>
        <taxon>Gordoniaceae</taxon>
        <taxon>Gordonia</taxon>
    </lineage>
</organism>
<dbReference type="EMBL" id="JAWLKH010000001">
    <property type="protein sequence ID" value="MDV6310314.1"/>
    <property type="molecule type" value="Genomic_DNA"/>
</dbReference>
<evidence type="ECO:0000313" key="1">
    <source>
        <dbReference type="EMBL" id="MDV6310314.1"/>
    </source>
</evidence>
<evidence type="ECO:0000313" key="2">
    <source>
        <dbReference type="Proteomes" id="UP001185922"/>
    </source>
</evidence>
<dbReference type="RefSeq" id="WP_317510156.1">
    <property type="nucleotide sequence ID" value="NZ_JAWLKH010000001.1"/>
</dbReference>
<comment type="caution">
    <text evidence="1">The sequence shown here is derived from an EMBL/GenBank/DDBJ whole genome shotgun (WGS) entry which is preliminary data.</text>
</comment>
<reference evidence="1" key="1">
    <citation type="submission" date="2023-10" db="EMBL/GenBank/DDBJ databases">
        <title>Development of a sustainable strategy for remediation of hydrocarbon-contaminated territories based on the waste exchange concept.</title>
        <authorList>
            <person name="Krivoruchko A."/>
        </authorList>
    </citation>
    <scope>NUCLEOTIDE SEQUENCE</scope>
    <source>
        <strain evidence="1">IEGM 1279</strain>
    </source>
</reference>
<gene>
    <name evidence="1" type="ORF">R3Q15_00100</name>
</gene>
<sequence>MSYNPAVLTRRYAAVRDTKPLLQYVCGDCSRWIIRVFQTSDPLVVVREAETLFDHEMTAGTARNDAMAGLAGLDVIAEHPRPAEEPFLTTFKSLVGRAGRGQDLTAFCCAEHDIPIDDVLGNLARRVESRVSHPDRSGHTR</sequence>